<dbReference type="AlphaFoldDB" id="C8VZ80"/>
<name>C8VZ80_DESAS</name>
<proteinExistence type="predicted"/>
<reference evidence="1 2" key="1">
    <citation type="journal article" date="2009" name="Stand. Genomic Sci.">
        <title>Complete genome sequence of Desulfotomaculum acetoxidans type strain (5575).</title>
        <authorList>
            <person name="Spring S."/>
            <person name="Lapidus A."/>
            <person name="Schroder M."/>
            <person name="Gleim D."/>
            <person name="Sims D."/>
            <person name="Meincke L."/>
            <person name="Glavina Del Rio T."/>
            <person name="Tice H."/>
            <person name="Copeland A."/>
            <person name="Cheng J.F."/>
            <person name="Lucas S."/>
            <person name="Chen F."/>
            <person name="Nolan M."/>
            <person name="Bruce D."/>
            <person name="Goodwin L."/>
            <person name="Pitluck S."/>
            <person name="Ivanova N."/>
            <person name="Mavromatis K."/>
            <person name="Mikhailova N."/>
            <person name="Pati A."/>
            <person name="Chen A."/>
            <person name="Palaniappan K."/>
            <person name="Land M."/>
            <person name="Hauser L."/>
            <person name="Chang Y.J."/>
            <person name="Jeffries C.D."/>
            <person name="Chain P."/>
            <person name="Saunders E."/>
            <person name="Brettin T."/>
            <person name="Detter J.C."/>
            <person name="Goker M."/>
            <person name="Bristow J."/>
            <person name="Eisen J.A."/>
            <person name="Markowitz V."/>
            <person name="Hugenholtz P."/>
            <person name="Kyrpides N.C."/>
            <person name="Klenk H.P."/>
            <person name="Han C."/>
        </authorList>
    </citation>
    <scope>NUCLEOTIDE SEQUENCE [LARGE SCALE GENOMIC DNA]</scope>
    <source>
        <strain evidence="2">ATCC 49208 / DSM 771 / VKM B-1644</strain>
    </source>
</reference>
<accession>C8VZ80</accession>
<dbReference type="Proteomes" id="UP000002217">
    <property type="component" value="Chromosome"/>
</dbReference>
<protein>
    <submittedName>
        <fullName evidence="1">Uncharacterized protein</fullName>
    </submittedName>
</protein>
<organism evidence="1 2">
    <name type="scientific">Desulfofarcimen acetoxidans (strain ATCC 49208 / DSM 771 / KCTC 5769 / VKM B-1644 / 5575)</name>
    <name type="common">Desulfotomaculum acetoxidans</name>
    <dbReference type="NCBI Taxonomy" id="485916"/>
    <lineage>
        <taxon>Bacteria</taxon>
        <taxon>Bacillati</taxon>
        <taxon>Bacillota</taxon>
        <taxon>Clostridia</taxon>
        <taxon>Eubacteriales</taxon>
        <taxon>Peptococcaceae</taxon>
        <taxon>Desulfofarcimen</taxon>
    </lineage>
</organism>
<dbReference type="HOGENOM" id="CLU_3381525_0_0_9"/>
<gene>
    <name evidence="1" type="ordered locus">Dtox_2168</name>
</gene>
<dbReference type="KEGG" id="dae:Dtox_2168"/>
<sequence length="33" mass="3704">MVNISVDLLSVGAKWPFCLYLVLNTTHAKYPPI</sequence>
<dbReference type="STRING" id="485916.Dtox_2168"/>
<evidence type="ECO:0000313" key="2">
    <source>
        <dbReference type="Proteomes" id="UP000002217"/>
    </source>
</evidence>
<keyword evidence="2" id="KW-1185">Reference proteome</keyword>
<dbReference type="EMBL" id="CP001720">
    <property type="protein sequence ID" value="ACV62990.1"/>
    <property type="molecule type" value="Genomic_DNA"/>
</dbReference>
<evidence type="ECO:0000313" key="1">
    <source>
        <dbReference type="EMBL" id="ACV62990.1"/>
    </source>
</evidence>